<gene>
    <name evidence="1" type="ORF">TVY486_0703670</name>
</gene>
<dbReference type="EMBL" id="HE573023">
    <property type="protein sequence ID" value="CCC49033.1"/>
    <property type="molecule type" value="Genomic_DNA"/>
</dbReference>
<accession>G0TYI6</accession>
<proteinExistence type="predicted"/>
<organism evidence="1">
    <name type="scientific">Trypanosoma vivax (strain Y486)</name>
    <dbReference type="NCBI Taxonomy" id="1055687"/>
    <lineage>
        <taxon>Eukaryota</taxon>
        <taxon>Discoba</taxon>
        <taxon>Euglenozoa</taxon>
        <taxon>Kinetoplastea</taxon>
        <taxon>Metakinetoplastina</taxon>
        <taxon>Trypanosomatida</taxon>
        <taxon>Trypanosomatidae</taxon>
        <taxon>Trypanosoma</taxon>
        <taxon>Duttonella</taxon>
    </lineage>
</organism>
<reference evidence="1" key="1">
    <citation type="journal article" date="2012" name="Proc. Natl. Acad. Sci. U.S.A.">
        <title>Antigenic diversity is generated by distinct evolutionary mechanisms in African trypanosome species.</title>
        <authorList>
            <person name="Jackson A.P."/>
            <person name="Berry A."/>
            <person name="Aslett M."/>
            <person name="Allison H.C."/>
            <person name="Burton P."/>
            <person name="Vavrova-Anderson J."/>
            <person name="Brown R."/>
            <person name="Browne H."/>
            <person name="Corton N."/>
            <person name="Hauser H."/>
            <person name="Gamble J."/>
            <person name="Gilderthorp R."/>
            <person name="Marcello L."/>
            <person name="McQuillan J."/>
            <person name="Otto T.D."/>
            <person name="Quail M.A."/>
            <person name="Sanders M.J."/>
            <person name="van Tonder A."/>
            <person name="Ginger M.L."/>
            <person name="Field M.C."/>
            <person name="Barry J.D."/>
            <person name="Hertz-Fowler C."/>
            <person name="Berriman M."/>
        </authorList>
    </citation>
    <scope>NUCLEOTIDE SEQUENCE</scope>
    <source>
        <strain evidence="1">Y486</strain>
    </source>
</reference>
<evidence type="ECO:0000313" key="1">
    <source>
        <dbReference type="EMBL" id="CCC49033.1"/>
    </source>
</evidence>
<protein>
    <submittedName>
        <fullName evidence="1">Uncharacterized protein</fullName>
    </submittedName>
</protein>
<name>G0TYI6_TRYVY</name>
<dbReference type="AlphaFoldDB" id="G0TYI6"/>
<dbReference type="VEuPathDB" id="TriTrypDB:TvY486_0703670"/>
<sequence length="103" mass="11583">MPFPTFLKKTKKNKSKIWGSAIQASSLSSLLLSVDEAKDTGNKGAGERFYIHTHTHTHTHIYIYIYIPDRSAPSFSSPFIYLVNFHCKPPITRSSSTGMSLCF</sequence>